<dbReference type="SUPFAM" id="SSF57850">
    <property type="entry name" value="RING/U-box"/>
    <property type="match status" value="1"/>
</dbReference>
<dbReference type="InterPro" id="IPR001841">
    <property type="entry name" value="Znf_RING"/>
</dbReference>
<dbReference type="GO" id="GO:0008270">
    <property type="term" value="F:zinc ion binding"/>
    <property type="evidence" value="ECO:0007669"/>
    <property type="project" value="UniProtKB-KW"/>
</dbReference>
<reference evidence="4 5" key="1">
    <citation type="submission" date="2019-03" db="EMBL/GenBank/DDBJ databases">
        <authorList>
            <person name="Gaulin E."/>
            <person name="Dumas B."/>
        </authorList>
    </citation>
    <scope>NUCLEOTIDE SEQUENCE [LARGE SCALE GENOMIC DNA]</scope>
    <source>
        <strain evidence="4">CBS 568.67</strain>
    </source>
</reference>
<dbReference type="AlphaFoldDB" id="A0A485LJH4"/>
<dbReference type="InterPro" id="IPR013083">
    <property type="entry name" value="Znf_RING/FYVE/PHD"/>
</dbReference>
<dbReference type="PROSITE" id="PS50089">
    <property type="entry name" value="ZF_RING_2"/>
    <property type="match status" value="1"/>
</dbReference>
<accession>A0A485LJH4</accession>
<evidence type="ECO:0000259" key="2">
    <source>
        <dbReference type="PROSITE" id="PS50089"/>
    </source>
</evidence>
<dbReference type="Proteomes" id="UP000332933">
    <property type="component" value="Unassembled WGS sequence"/>
</dbReference>
<evidence type="ECO:0000313" key="3">
    <source>
        <dbReference type="EMBL" id="KAF0686109.1"/>
    </source>
</evidence>
<dbReference type="InterPro" id="IPR051826">
    <property type="entry name" value="E3_ubiquitin-ligase_domain"/>
</dbReference>
<protein>
    <submittedName>
        <fullName evidence="4">Aste57867_22074 protein</fullName>
    </submittedName>
</protein>
<evidence type="ECO:0000256" key="1">
    <source>
        <dbReference type="PROSITE-ProRule" id="PRU00175"/>
    </source>
</evidence>
<dbReference type="InterPro" id="IPR036871">
    <property type="entry name" value="PX_dom_sf"/>
</dbReference>
<organism evidence="4 5">
    <name type="scientific">Aphanomyces stellatus</name>
    <dbReference type="NCBI Taxonomy" id="120398"/>
    <lineage>
        <taxon>Eukaryota</taxon>
        <taxon>Sar</taxon>
        <taxon>Stramenopiles</taxon>
        <taxon>Oomycota</taxon>
        <taxon>Saprolegniomycetes</taxon>
        <taxon>Saprolegniales</taxon>
        <taxon>Verrucalvaceae</taxon>
        <taxon>Aphanomyces</taxon>
    </lineage>
</organism>
<dbReference type="GO" id="GO:0006511">
    <property type="term" value="P:ubiquitin-dependent protein catabolic process"/>
    <property type="evidence" value="ECO:0007669"/>
    <property type="project" value="TreeGrafter"/>
</dbReference>
<dbReference type="Pfam" id="PF13639">
    <property type="entry name" value="zf-RING_2"/>
    <property type="match status" value="1"/>
</dbReference>
<dbReference type="GO" id="GO:0061630">
    <property type="term" value="F:ubiquitin protein ligase activity"/>
    <property type="evidence" value="ECO:0007669"/>
    <property type="project" value="TreeGrafter"/>
</dbReference>
<keyword evidence="1" id="KW-0863">Zinc-finger</keyword>
<sequence>MKDDHQRVSFASLTNSAKLSFSTSDGRQSVGHAALANQALVSVVIKGKPQVCPDRPSFFFTNYTLNITCPTTNVFWVLRQRFSQLYAHRKSILNIASSDTKQCPSEGKRLIRSLVGPLQAFPKRRIGIDDDSIIAERTAGFTKYINALFHVRETCSLEMPVVDAATAAVLASIVHRIESSIDMPALHKKEETKWRERMARMEALDVCPEDDSTCSICLDPLEEGAPVFTNIRLGCAHAFHHECVSTWLNRHETCPLCRVSV</sequence>
<dbReference type="EMBL" id="VJMH01007015">
    <property type="protein sequence ID" value="KAF0686109.1"/>
    <property type="molecule type" value="Genomic_DNA"/>
</dbReference>
<dbReference type="SMART" id="SM00184">
    <property type="entry name" value="RING"/>
    <property type="match status" value="1"/>
</dbReference>
<dbReference type="PANTHER" id="PTHR22765">
    <property type="entry name" value="RING FINGER AND PROTEASE ASSOCIATED DOMAIN-CONTAINING"/>
    <property type="match status" value="1"/>
</dbReference>
<dbReference type="OrthoDB" id="75986at2759"/>
<keyword evidence="1" id="KW-0862">Zinc</keyword>
<evidence type="ECO:0000313" key="4">
    <source>
        <dbReference type="EMBL" id="VFT98742.1"/>
    </source>
</evidence>
<name>A0A485LJH4_9STRA</name>
<dbReference type="SUPFAM" id="SSF64268">
    <property type="entry name" value="PX domain"/>
    <property type="match status" value="1"/>
</dbReference>
<proteinExistence type="predicted"/>
<dbReference type="Gene3D" id="3.30.40.10">
    <property type="entry name" value="Zinc/RING finger domain, C3HC4 (zinc finger)"/>
    <property type="match status" value="1"/>
</dbReference>
<gene>
    <name evidence="4" type="primary">Aste57867_22074</name>
    <name evidence="3" type="ORF">As57867_022005</name>
    <name evidence="4" type="ORF">ASTE57867_22074</name>
</gene>
<keyword evidence="5" id="KW-1185">Reference proteome</keyword>
<reference evidence="3" key="2">
    <citation type="submission" date="2019-06" db="EMBL/GenBank/DDBJ databases">
        <title>Genomics analysis of Aphanomyces spp. identifies a new class of oomycete effector associated with host adaptation.</title>
        <authorList>
            <person name="Gaulin E."/>
        </authorList>
    </citation>
    <scope>NUCLEOTIDE SEQUENCE</scope>
    <source>
        <strain evidence="3">CBS 578.67</strain>
    </source>
</reference>
<dbReference type="PANTHER" id="PTHR22765:SF434">
    <property type="entry name" value="GB|AAD18119.1-RELATED"/>
    <property type="match status" value="1"/>
</dbReference>
<evidence type="ECO:0000313" key="5">
    <source>
        <dbReference type="Proteomes" id="UP000332933"/>
    </source>
</evidence>
<keyword evidence="1" id="KW-0479">Metal-binding</keyword>
<dbReference type="GO" id="GO:0035091">
    <property type="term" value="F:phosphatidylinositol binding"/>
    <property type="evidence" value="ECO:0007669"/>
    <property type="project" value="InterPro"/>
</dbReference>
<dbReference type="Gene3D" id="3.30.1520.10">
    <property type="entry name" value="Phox-like domain"/>
    <property type="match status" value="1"/>
</dbReference>
<dbReference type="EMBL" id="CAADRA010007041">
    <property type="protein sequence ID" value="VFT98742.1"/>
    <property type="molecule type" value="Genomic_DNA"/>
</dbReference>
<feature type="domain" description="RING-type" evidence="2">
    <location>
        <begin position="214"/>
        <end position="258"/>
    </location>
</feature>